<reference evidence="1" key="1">
    <citation type="submission" date="2020-07" db="EMBL/GenBank/DDBJ databases">
        <title>Genome Sequences for Panteoa spp. that cause Center Rot in Onions.</title>
        <authorList>
            <person name="Asselin J.A."/>
            <person name="Helmann T."/>
            <person name="Beer S."/>
            <person name="Stodghill P."/>
        </authorList>
    </citation>
    <scope>NUCLEOTIDE SEQUENCE</scope>
    <source>
        <strain evidence="1">OC5a</strain>
    </source>
</reference>
<evidence type="ECO:0000313" key="2">
    <source>
        <dbReference type="Proteomes" id="UP000663901"/>
    </source>
</evidence>
<evidence type="ECO:0000313" key="1">
    <source>
        <dbReference type="EMBL" id="QTC47856.1"/>
    </source>
</evidence>
<sequence>MIDLFSYNEVLDFLEVFFQIMIKDEEYRDKMKFIIDGSRKNKTVSIRAIDVCFMSYRKFTGDYSLATDEEMEIWKQLFNIWQ</sequence>
<proteinExistence type="predicted"/>
<protein>
    <submittedName>
        <fullName evidence="1">Uncharacterized protein</fullName>
    </submittedName>
</protein>
<name>A0A8A4KNY8_PANAN</name>
<dbReference type="Proteomes" id="UP000663901">
    <property type="component" value="Chromosome"/>
</dbReference>
<organism evidence="1 2">
    <name type="scientific">Pantoea ananas</name>
    <name type="common">Erwinia uredovora</name>
    <dbReference type="NCBI Taxonomy" id="553"/>
    <lineage>
        <taxon>Bacteria</taxon>
        <taxon>Pseudomonadati</taxon>
        <taxon>Pseudomonadota</taxon>
        <taxon>Gammaproteobacteria</taxon>
        <taxon>Enterobacterales</taxon>
        <taxon>Erwiniaceae</taxon>
        <taxon>Pantoea</taxon>
    </lineage>
</organism>
<gene>
    <name evidence="1" type="ORF">H0Z12_10010</name>
</gene>
<dbReference type="EMBL" id="CP059084">
    <property type="protein sequence ID" value="QTC47856.1"/>
    <property type="molecule type" value="Genomic_DNA"/>
</dbReference>
<accession>A0A8A4KNY8</accession>
<dbReference type="AlphaFoldDB" id="A0A8A4KNY8"/>
<dbReference type="RefSeq" id="WP_015700035.1">
    <property type="nucleotide sequence ID" value="NZ_CAEI01000150.1"/>
</dbReference>